<gene>
    <name evidence="1" type="ORF">UFOVP312_39</name>
</gene>
<organism evidence="1">
    <name type="scientific">uncultured Caudovirales phage</name>
    <dbReference type="NCBI Taxonomy" id="2100421"/>
    <lineage>
        <taxon>Viruses</taxon>
        <taxon>Duplodnaviria</taxon>
        <taxon>Heunggongvirae</taxon>
        <taxon>Uroviricota</taxon>
        <taxon>Caudoviricetes</taxon>
        <taxon>Peduoviridae</taxon>
        <taxon>Maltschvirus</taxon>
        <taxon>Maltschvirus maltsch</taxon>
    </lineage>
</organism>
<name>A0A6J5LU81_9CAUD</name>
<proteinExistence type="predicted"/>
<accession>A0A6J5LU81</accession>
<dbReference type="EMBL" id="LR796318">
    <property type="protein sequence ID" value="CAB4136663.1"/>
    <property type="molecule type" value="Genomic_DNA"/>
</dbReference>
<reference evidence="1" key="1">
    <citation type="submission" date="2020-04" db="EMBL/GenBank/DDBJ databases">
        <authorList>
            <person name="Chiriac C."/>
            <person name="Salcher M."/>
            <person name="Ghai R."/>
            <person name="Kavagutti S V."/>
        </authorList>
    </citation>
    <scope>NUCLEOTIDE SEQUENCE</scope>
</reference>
<sequence>MAATFGAAVSAAAPAVVDTNASQDTGAVCEGIGLTGVDGASIGGSRIGGDPGTELVIETNV</sequence>
<evidence type="ECO:0000313" key="1">
    <source>
        <dbReference type="EMBL" id="CAB4136663.1"/>
    </source>
</evidence>
<protein>
    <submittedName>
        <fullName evidence="1">Uncharacterized protein</fullName>
    </submittedName>
</protein>